<dbReference type="Pfam" id="PF07690">
    <property type="entry name" value="MFS_1"/>
    <property type="match status" value="1"/>
</dbReference>
<evidence type="ECO:0000259" key="5">
    <source>
        <dbReference type="PROSITE" id="PS50850"/>
    </source>
</evidence>
<dbReference type="InterPro" id="IPR020846">
    <property type="entry name" value="MFS_dom"/>
</dbReference>
<accession>A0A0S7YHL3</accession>
<feature type="transmembrane region" description="Helical" evidence="4">
    <location>
        <begin position="237"/>
        <end position="261"/>
    </location>
</feature>
<feature type="transmembrane region" description="Helical" evidence="4">
    <location>
        <begin position="206"/>
        <end position="231"/>
    </location>
</feature>
<dbReference type="AlphaFoldDB" id="A0A0S7YHL3"/>
<name>A0A0S7YHL3_UNCT6</name>
<feature type="transmembrane region" description="Helical" evidence="4">
    <location>
        <begin position="360"/>
        <end position="383"/>
    </location>
</feature>
<evidence type="ECO:0000313" key="6">
    <source>
        <dbReference type="EMBL" id="KPJ73987.1"/>
    </source>
</evidence>
<dbReference type="PROSITE" id="PS50850">
    <property type="entry name" value="MFS"/>
    <property type="match status" value="1"/>
</dbReference>
<dbReference type="Gene3D" id="1.20.1250.20">
    <property type="entry name" value="MFS general substrate transporter like domains"/>
    <property type="match status" value="2"/>
</dbReference>
<gene>
    <name evidence="6" type="ORF">AMJ52_02275</name>
</gene>
<proteinExistence type="predicted"/>
<dbReference type="EMBL" id="LJNI01000019">
    <property type="protein sequence ID" value="KPJ73987.1"/>
    <property type="molecule type" value="Genomic_DNA"/>
</dbReference>
<evidence type="ECO:0000256" key="2">
    <source>
        <dbReference type="ARBA" id="ARBA00022989"/>
    </source>
</evidence>
<feature type="domain" description="Major facilitator superfamily (MFS) profile" evidence="5">
    <location>
        <begin position="9"/>
        <end position="385"/>
    </location>
</feature>
<dbReference type="InterPro" id="IPR011701">
    <property type="entry name" value="MFS"/>
</dbReference>
<protein>
    <recommendedName>
        <fullName evidence="5">Major facilitator superfamily (MFS) profile domain-containing protein</fullName>
    </recommendedName>
</protein>
<dbReference type="InterPro" id="IPR036259">
    <property type="entry name" value="MFS_trans_sf"/>
</dbReference>
<feature type="transmembrane region" description="Helical" evidence="4">
    <location>
        <begin position="164"/>
        <end position="185"/>
    </location>
</feature>
<keyword evidence="2 4" id="KW-1133">Transmembrane helix</keyword>
<dbReference type="Proteomes" id="UP000051012">
    <property type="component" value="Unassembled WGS sequence"/>
</dbReference>
<sequence>MIKGKPKKNIFILGLVSLFSDLSSQMVYPLIPEFLVSIGANKAIIGIIEGIAESTASIFRTVFGKLSDKLKKRKLFIFLGYFLSAFSRPILYLANVWSVVLGVRFSDRVGKAIRNPARDALISTSVDASERGKAFGFQRAMDRAGAIGGPLLAMLVLMLFNNNVRFVFLLSVIPGVLTVFLVRFAKETTVADKSDSTAVQKHSLRNAPFLIFLISTIVFTLGNSSNAFLILKAREAGLSVALIPVIWIVYNIFCTLSSPLFGSLSDKVGRKPIIIVSFLYYSAVYFLFGFARSVWIVWILFAAYGIYYGLSEGVFRAYIADLVVPENRATAYGLFNTGIGLALFPASLIMGTMWDRFGSMWAFFVSAGFSLLGFLIFLTSLLFQKIRRKSGA</sequence>
<evidence type="ECO:0000256" key="1">
    <source>
        <dbReference type="ARBA" id="ARBA00022692"/>
    </source>
</evidence>
<dbReference type="PANTHER" id="PTHR23518:SF2">
    <property type="entry name" value="MAJOR FACILITATOR SUPERFAMILY TRANSPORTER"/>
    <property type="match status" value="1"/>
</dbReference>
<dbReference type="GO" id="GO:0022857">
    <property type="term" value="F:transmembrane transporter activity"/>
    <property type="evidence" value="ECO:0007669"/>
    <property type="project" value="InterPro"/>
</dbReference>
<evidence type="ECO:0000256" key="4">
    <source>
        <dbReference type="SAM" id="Phobius"/>
    </source>
</evidence>
<dbReference type="PANTHER" id="PTHR23518">
    <property type="entry name" value="C-METHYLTRANSFERASE"/>
    <property type="match status" value="1"/>
</dbReference>
<organism evidence="6 7">
    <name type="scientific">candidate division TA06 bacterium DG_78</name>
    <dbReference type="NCBI Taxonomy" id="1703772"/>
    <lineage>
        <taxon>Bacteria</taxon>
        <taxon>Bacteria division TA06</taxon>
    </lineage>
</organism>
<feature type="transmembrane region" description="Helical" evidence="4">
    <location>
        <begin position="75"/>
        <end position="94"/>
    </location>
</feature>
<reference evidence="6 7" key="1">
    <citation type="journal article" date="2015" name="Microbiome">
        <title>Genomic resolution of linkages in carbon, nitrogen, and sulfur cycling among widespread estuary sediment bacteria.</title>
        <authorList>
            <person name="Baker B.J."/>
            <person name="Lazar C.S."/>
            <person name="Teske A.P."/>
            <person name="Dick G.J."/>
        </authorList>
    </citation>
    <scope>NUCLEOTIDE SEQUENCE [LARGE SCALE GENOMIC DNA]</scope>
    <source>
        <strain evidence="6">DG_78</strain>
    </source>
</reference>
<evidence type="ECO:0000313" key="7">
    <source>
        <dbReference type="Proteomes" id="UP000051012"/>
    </source>
</evidence>
<keyword evidence="1 4" id="KW-0812">Transmembrane</keyword>
<feature type="transmembrane region" description="Helical" evidence="4">
    <location>
        <begin position="296"/>
        <end position="319"/>
    </location>
</feature>
<evidence type="ECO:0000256" key="3">
    <source>
        <dbReference type="ARBA" id="ARBA00023136"/>
    </source>
</evidence>
<feature type="transmembrane region" description="Helical" evidence="4">
    <location>
        <begin position="331"/>
        <end position="354"/>
    </location>
</feature>
<comment type="caution">
    <text evidence="6">The sequence shown here is derived from an EMBL/GenBank/DDBJ whole genome shotgun (WGS) entry which is preliminary data.</text>
</comment>
<keyword evidence="3 4" id="KW-0472">Membrane</keyword>
<dbReference type="SUPFAM" id="SSF103473">
    <property type="entry name" value="MFS general substrate transporter"/>
    <property type="match status" value="1"/>
</dbReference>
<dbReference type="CDD" id="cd17370">
    <property type="entry name" value="MFS_MJ1317_like"/>
    <property type="match status" value="1"/>
</dbReference>